<name>A0A5C6LI11_9BACT</name>
<keyword evidence="2" id="KW-1185">Reference proteome</keyword>
<dbReference type="EMBL" id="VOHS01000081">
    <property type="protein sequence ID" value="TWV90575.1"/>
    <property type="molecule type" value="Genomic_DNA"/>
</dbReference>
<dbReference type="Proteomes" id="UP000318815">
    <property type="component" value="Unassembled WGS sequence"/>
</dbReference>
<accession>A0A5C6LI11</accession>
<organism evidence="1 2">
    <name type="scientific">Chitinophaga pinensis</name>
    <dbReference type="NCBI Taxonomy" id="79329"/>
    <lineage>
        <taxon>Bacteria</taxon>
        <taxon>Pseudomonadati</taxon>
        <taxon>Bacteroidota</taxon>
        <taxon>Chitinophagia</taxon>
        <taxon>Chitinophagales</taxon>
        <taxon>Chitinophagaceae</taxon>
        <taxon>Chitinophaga</taxon>
    </lineage>
</organism>
<evidence type="ECO:0000313" key="1">
    <source>
        <dbReference type="EMBL" id="TWV90575.1"/>
    </source>
</evidence>
<gene>
    <name evidence="1" type="ORF">FEF09_29435</name>
</gene>
<dbReference type="AlphaFoldDB" id="A0A5C6LI11"/>
<dbReference type="RefSeq" id="WP_146308393.1">
    <property type="nucleotide sequence ID" value="NZ_VOHS01000081.1"/>
</dbReference>
<evidence type="ECO:0000313" key="2">
    <source>
        <dbReference type="Proteomes" id="UP000318815"/>
    </source>
</evidence>
<reference evidence="1 2" key="1">
    <citation type="submission" date="2019-08" db="EMBL/GenBank/DDBJ databases">
        <title>Whole genome sequencing of chitin degrading bacteria Chitinophaga pinensis YS16.</title>
        <authorList>
            <person name="Singh R.P."/>
            <person name="Manchanda G."/>
            <person name="Maurya I.K."/>
            <person name="Joshi N.K."/>
            <person name="Srivastava A.K."/>
        </authorList>
    </citation>
    <scope>NUCLEOTIDE SEQUENCE [LARGE SCALE GENOMIC DNA]</scope>
    <source>
        <strain evidence="1 2">YS-16</strain>
    </source>
</reference>
<comment type="caution">
    <text evidence="1">The sequence shown here is derived from an EMBL/GenBank/DDBJ whole genome shotgun (WGS) entry which is preliminary data.</text>
</comment>
<proteinExistence type="predicted"/>
<dbReference type="InterPro" id="IPR037883">
    <property type="entry name" value="Knr4/Smi1-like_sf"/>
</dbReference>
<protein>
    <submittedName>
        <fullName evidence="1">SMI1/KNR4 family protein</fullName>
    </submittedName>
</protein>
<sequence>MEIENVIDLVINYWKTQGIKITPKSVDEVDRIQIYKNLKIPDDFKVFYFHVNGMEELYPNETDEEGFLFYPLEKVVSVEKEFVLSKLSNKQNIYIFSEYMHRSWWYGFELIDDERYRIGIIPDKDSFVPITDSLSGFLNLYLENSSKLYDY</sequence>
<dbReference type="Gene3D" id="3.40.1580.10">
    <property type="entry name" value="SMI1/KNR4-like"/>
    <property type="match status" value="1"/>
</dbReference>
<dbReference type="OrthoDB" id="1494506at2"/>
<dbReference type="SUPFAM" id="SSF160631">
    <property type="entry name" value="SMI1/KNR4-like"/>
    <property type="match status" value="1"/>
</dbReference>